<evidence type="ECO:0000256" key="3">
    <source>
        <dbReference type="ARBA" id="ARBA00022741"/>
    </source>
</evidence>
<proteinExistence type="inferred from homology"/>
<keyword evidence="3 7" id="KW-0547">Nucleotide-binding</keyword>
<evidence type="ECO:0000256" key="7">
    <source>
        <dbReference type="PROSITE-ProRule" id="PRU10141"/>
    </source>
</evidence>
<keyword evidence="5 7" id="KW-0067">ATP-binding</keyword>
<feature type="compositionally biased region" description="Basic and acidic residues" evidence="8">
    <location>
        <begin position="592"/>
        <end position="605"/>
    </location>
</feature>
<dbReference type="CDD" id="cd14017">
    <property type="entry name" value="STKc_TTBK"/>
    <property type="match status" value="1"/>
</dbReference>
<dbReference type="PROSITE" id="PS50011">
    <property type="entry name" value="PROTEIN_KINASE_DOM"/>
    <property type="match status" value="1"/>
</dbReference>
<dbReference type="InterPro" id="IPR050235">
    <property type="entry name" value="CK1_Ser-Thr_kinase"/>
</dbReference>
<dbReference type="Gene3D" id="1.10.510.10">
    <property type="entry name" value="Transferase(Phosphotransferase) domain 1"/>
    <property type="match status" value="1"/>
</dbReference>
<evidence type="ECO:0000256" key="8">
    <source>
        <dbReference type="SAM" id="MobiDB-lite"/>
    </source>
</evidence>
<dbReference type="PROSITE" id="PS00107">
    <property type="entry name" value="PROTEIN_KINASE_ATP"/>
    <property type="match status" value="1"/>
</dbReference>
<dbReference type="Pfam" id="PF00069">
    <property type="entry name" value="Pkinase"/>
    <property type="match status" value="1"/>
</dbReference>
<keyword evidence="11" id="KW-1185">Reference proteome</keyword>
<reference evidence="12" key="1">
    <citation type="submission" date="2016-06" db="UniProtKB">
        <authorList>
            <consortium name="WormBaseParasite"/>
        </authorList>
    </citation>
    <scope>IDENTIFICATION</scope>
</reference>
<protein>
    <submittedName>
        <fullName evidence="12">Protein kinase domain-containing protein</fullName>
    </submittedName>
</protein>
<dbReference type="FunFam" id="3.30.200.20:FF:000358">
    <property type="entry name" value="Tau tubulin kinase 2b"/>
    <property type="match status" value="1"/>
</dbReference>
<evidence type="ECO:0000256" key="1">
    <source>
        <dbReference type="ARBA" id="ARBA00022527"/>
    </source>
</evidence>
<keyword evidence="4" id="KW-0418">Kinase</keyword>
<feature type="compositionally biased region" description="Polar residues" evidence="8">
    <location>
        <begin position="764"/>
        <end position="781"/>
    </location>
</feature>
<evidence type="ECO:0000313" key="12">
    <source>
        <dbReference type="WBParaSite" id="SSLN_0000031401-mRNA-1"/>
    </source>
</evidence>
<evidence type="ECO:0000256" key="4">
    <source>
        <dbReference type="ARBA" id="ARBA00022777"/>
    </source>
</evidence>
<feature type="domain" description="Protein kinase" evidence="9">
    <location>
        <begin position="19"/>
        <end position="286"/>
    </location>
</feature>
<sequence>MTSTASDIVTVGTIIKDRWKVLKKLGGGGFGEIYEAQDALTQQKVAIKVESSQQTKQVLKMEVAVLKRLQGKPHVCRFIGCGRNDQYNYIVMSLQGRNLAELRRSTRRGYFSISTTVRLGRQILTAIENIHAVGFLHRDIKPSNFALGNGIGPGSVSPRTIVMLDFGLARQYTTTNGEIRPPRQVAGFRGTVRYASVNAHLNKELGRHDDLWSLYYMLAEFITGELPWRKIKDKEQVGIMKQTFDQNNLLKFMPREFRAFLEHIQSLTYFDKPDYQFLQSLLSNYMERRSISESDPFDWEVSSDQSGGTSETNQHHTNLHASPAPDAGKAMVTDGTKAVRGPALLHTRAMAPTQSGAGLVVTSGFVSGARYGGSSSNLPADASNATNGGNKVFPSGVGGIGGSATNIHKLSIGGGFANHASDDGVINNNGDQTPGNPVFRKTPYAPYFRSSYAMNTPRFVKDTKIASKAREAFRNVEQHASQSKVSPTKATETQQDGLKKNDESCSRLGNSCQWGRRPFNSNSTNVRNSAGTVGSTASLTGIGLGTRCDTSCTHAVVVMVDQGDGSNCPDMTRAAPLTIGSQWAAEADESENDSKLSDDEADTRPEAQPNSQLANRLHNTSNAFRMSDANSGLRAQNDETHEQDAENCNNSNRFFLSVPEAPNVNTQKALPPPNLKPQLQVSRAFTPAANSPTFYSRSPNVSAHCGVSRKVNNIPGRRHVAQNAVSMNHAFGALASGDSSSAQLSAQAKPRIHDASLLPPRGANGSTASITGTPGSDTSGYHSIRSVDPHQYPSSVGCVPSWSAENRGTMKMPNNFAADVEESPGNATSKLNRENIYSRERFPNHLKQSSLDAGNQGIYDSPKNNIDAEHFCATPADSFLPNNHFSGNMSTPMVPAYVVNSGVPAEAICDAHVEPEHGPEARRITSFANRPKLFEQSDLNFPFSLAAARSSSSGASYRTPPSVATPGDEAFLPQSGVFQMSKSALNLAEVEKAEVEAVFAPGAYEVDCDAEEKAFLVSMHFEYFY</sequence>
<dbReference type="InterPro" id="IPR011009">
    <property type="entry name" value="Kinase-like_dom_sf"/>
</dbReference>
<dbReference type="Proteomes" id="UP000275846">
    <property type="component" value="Unassembled WGS sequence"/>
</dbReference>
<name>A0A183S7U9_SCHSO</name>
<dbReference type="AlphaFoldDB" id="A0A183S7U9"/>
<dbReference type="GO" id="GO:0005524">
    <property type="term" value="F:ATP binding"/>
    <property type="evidence" value="ECO:0007669"/>
    <property type="project" value="UniProtKB-UniRule"/>
</dbReference>
<dbReference type="InterPro" id="IPR017441">
    <property type="entry name" value="Protein_kinase_ATP_BS"/>
</dbReference>
<dbReference type="InterPro" id="IPR000719">
    <property type="entry name" value="Prot_kinase_dom"/>
</dbReference>
<keyword evidence="1" id="KW-0723">Serine/threonine-protein kinase</keyword>
<feature type="compositionally biased region" description="Polar residues" evidence="8">
    <location>
        <begin position="608"/>
        <end position="618"/>
    </location>
</feature>
<keyword evidence="2" id="KW-0808">Transferase</keyword>
<accession>A0A183S7U9</accession>
<dbReference type="GO" id="GO:0004674">
    <property type="term" value="F:protein serine/threonine kinase activity"/>
    <property type="evidence" value="ECO:0007669"/>
    <property type="project" value="UniProtKB-KW"/>
</dbReference>
<feature type="region of interest" description="Disordered" evidence="8">
    <location>
        <begin position="584"/>
        <end position="618"/>
    </location>
</feature>
<evidence type="ECO:0000256" key="5">
    <source>
        <dbReference type="ARBA" id="ARBA00022840"/>
    </source>
</evidence>
<evidence type="ECO:0000313" key="10">
    <source>
        <dbReference type="EMBL" id="VDL85384.1"/>
    </source>
</evidence>
<reference evidence="10 11" key="2">
    <citation type="submission" date="2018-11" db="EMBL/GenBank/DDBJ databases">
        <authorList>
            <consortium name="Pathogen Informatics"/>
        </authorList>
    </citation>
    <scope>NUCLEOTIDE SEQUENCE [LARGE SCALE GENOMIC DNA]</scope>
    <source>
        <strain evidence="10 11">NST_G2</strain>
    </source>
</reference>
<dbReference type="SMART" id="SM00220">
    <property type="entry name" value="S_TKc"/>
    <property type="match status" value="1"/>
</dbReference>
<dbReference type="GO" id="GO:0015630">
    <property type="term" value="C:microtubule cytoskeleton"/>
    <property type="evidence" value="ECO:0007669"/>
    <property type="project" value="UniProtKB-ARBA"/>
</dbReference>
<evidence type="ECO:0000259" key="9">
    <source>
        <dbReference type="PROSITE" id="PS50011"/>
    </source>
</evidence>
<dbReference type="EMBL" id="UYSU01000183">
    <property type="protein sequence ID" value="VDL85384.1"/>
    <property type="molecule type" value="Genomic_DNA"/>
</dbReference>
<comment type="similarity">
    <text evidence="6">Belongs to the protein kinase superfamily. CK1 Ser/Thr protein kinase family.</text>
</comment>
<feature type="compositionally biased region" description="Polar residues" evidence="8">
    <location>
        <begin position="507"/>
        <end position="532"/>
    </location>
</feature>
<dbReference type="STRING" id="70667.A0A183S7U9"/>
<dbReference type="SUPFAM" id="SSF56112">
    <property type="entry name" value="Protein kinase-like (PK-like)"/>
    <property type="match status" value="1"/>
</dbReference>
<dbReference type="OrthoDB" id="5979581at2759"/>
<dbReference type="InterPro" id="IPR047916">
    <property type="entry name" value="TTBK_Asator-like_STKc"/>
</dbReference>
<evidence type="ECO:0000256" key="6">
    <source>
        <dbReference type="ARBA" id="ARBA00061588"/>
    </source>
</evidence>
<dbReference type="WBParaSite" id="SSLN_0000031401-mRNA-1">
    <property type="protein sequence ID" value="SSLN_0000031401-mRNA-1"/>
    <property type="gene ID" value="SSLN_0000031401"/>
</dbReference>
<organism evidence="12">
    <name type="scientific">Schistocephalus solidus</name>
    <name type="common">Tapeworm</name>
    <dbReference type="NCBI Taxonomy" id="70667"/>
    <lineage>
        <taxon>Eukaryota</taxon>
        <taxon>Metazoa</taxon>
        <taxon>Spiralia</taxon>
        <taxon>Lophotrochozoa</taxon>
        <taxon>Platyhelminthes</taxon>
        <taxon>Cestoda</taxon>
        <taxon>Eucestoda</taxon>
        <taxon>Diphyllobothriidea</taxon>
        <taxon>Diphyllobothriidae</taxon>
        <taxon>Schistocephalus</taxon>
    </lineage>
</organism>
<feature type="region of interest" description="Disordered" evidence="8">
    <location>
        <begin position="296"/>
        <end position="331"/>
    </location>
</feature>
<feature type="compositionally biased region" description="Polar residues" evidence="8">
    <location>
        <begin position="302"/>
        <end position="320"/>
    </location>
</feature>
<gene>
    <name evidence="10" type="ORF">SSLN_LOCUS297</name>
</gene>
<feature type="region of interest" description="Disordered" evidence="8">
    <location>
        <begin position="474"/>
        <end position="532"/>
    </location>
</feature>
<evidence type="ECO:0000313" key="11">
    <source>
        <dbReference type="Proteomes" id="UP000275846"/>
    </source>
</evidence>
<dbReference type="FunFam" id="1.10.510.10:FF:000481">
    <property type="entry name" value="Asator, isoform D"/>
    <property type="match status" value="1"/>
</dbReference>
<dbReference type="PANTHER" id="PTHR11909">
    <property type="entry name" value="CASEIN KINASE-RELATED"/>
    <property type="match status" value="1"/>
</dbReference>
<feature type="region of interest" description="Disordered" evidence="8">
    <location>
        <begin position="742"/>
        <end position="790"/>
    </location>
</feature>
<feature type="binding site" evidence="7">
    <location>
        <position position="48"/>
    </location>
    <ligand>
        <name>ATP</name>
        <dbReference type="ChEBI" id="CHEBI:30616"/>
    </ligand>
</feature>
<feature type="compositionally biased region" description="Polar residues" evidence="8">
    <location>
        <begin position="478"/>
        <end position="496"/>
    </location>
</feature>
<evidence type="ECO:0000256" key="2">
    <source>
        <dbReference type="ARBA" id="ARBA00022679"/>
    </source>
</evidence>